<evidence type="ECO:0000256" key="3">
    <source>
        <dbReference type="RuleBase" id="RU003616"/>
    </source>
</evidence>
<feature type="domain" description="SHSP" evidence="5">
    <location>
        <begin position="37"/>
        <end position="195"/>
    </location>
</feature>
<dbReference type="InterPro" id="IPR031107">
    <property type="entry name" value="Small_HSP"/>
</dbReference>
<protein>
    <recommendedName>
        <fullName evidence="5">SHSP domain-containing protein</fullName>
    </recommendedName>
</protein>
<dbReference type="Proteomes" id="UP000650833">
    <property type="component" value="Unassembled WGS sequence"/>
</dbReference>
<evidence type="ECO:0000256" key="1">
    <source>
        <dbReference type="ARBA" id="ARBA00023016"/>
    </source>
</evidence>
<organism evidence="6 7">
    <name type="scientific">Mucor plumbeus</name>
    <dbReference type="NCBI Taxonomy" id="97098"/>
    <lineage>
        <taxon>Eukaryota</taxon>
        <taxon>Fungi</taxon>
        <taxon>Fungi incertae sedis</taxon>
        <taxon>Mucoromycota</taxon>
        <taxon>Mucoromycotina</taxon>
        <taxon>Mucoromycetes</taxon>
        <taxon>Mucorales</taxon>
        <taxon>Mucorineae</taxon>
        <taxon>Mucoraceae</taxon>
        <taxon>Mucor</taxon>
    </lineage>
</organism>
<gene>
    <name evidence="6" type="ORF">INT46_000548</name>
</gene>
<feature type="compositionally biased region" description="Basic and acidic residues" evidence="4">
    <location>
        <begin position="84"/>
        <end position="93"/>
    </location>
</feature>
<dbReference type="OrthoDB" id="1431247at2759"/>
<name>A0A8H7RF37_9FUNG</name>
<keyword evidence="1" id="KW-0346">Stress response</keyword>
<dbReference type="SUPFAM" id="SSF49764">
    <property type="entry name" value="HSP20-like chaperones"/>
    <property type="match status" value="1"/>
</dbReference>
<evidence type="ECO:0000256" key="4">
    <source>
        <dbReference type="SAM" id="MobiDB-lite"/>
    </source>
</evidence>
<comment type="caution">
    <text evidence="6">The sequence shown here is derived from an EMBL/GenBank/DDBJ whole genome shotgun (WGS) entry which is preliminary data.</text>
</comment>
<sequence>MSLSTRIFSEAFRDMQRAMAAMEQPLLNASAVTPSFFNRAGIRSPTTDMVETKNSFELHAEVPGFDKNDIKVEVPNSHTVVLKGKVDKEHKAEPPSSPSPSPSDTAAASEDSATEKTGNQQVTTTSANKDKQVSNTANSGRQCWVQERVSGSFFRSFQLPITVDPETIKASYNNGVLKVVIPKVEGKESTQINID</sequence>
<evidence type="ECO:0000259" key="5">
    <source>
        <dbReference type="PROSITE" id="PS01031"/>
    </source>
</evidence>
<accession>A0A8H7RF37</accession>
<dbReference type="PANTHER" id="PTHR11527">
    <property type="entry name" value="HEAT-SHOCK PROTEIN 20 FAMILY MEMBER"/>
    <property type="match status" value="1"/>
</dbReference>
<proteinExistence type="inferred from homology"/>
<dbReference type="Gene3D" id="2.60.40.790">
    <property type="match status" value="1"/>
</dbReference>
<dbReference type="EMBL" id="JAEPRC010000097">
    <property type="protein sequence ID" value="KAG2209335.1"/>
    <property type="molecule type" value="Genomic_DNA"/>
</dbReference>
<dbReference type="Pfam" id="PF00011">
    <property type="entry name" value="HSP20"/>
    <property type="match status" value="2"/>
</dbReference>
<dbReference type="PROSITE" id="PS01031">
    <property type="entry name" value="SHSP"/>
    <property type="match status" value="1"/>
</dbReference>
<feature type="compositionally biased region" description="Polar residues" evidence="4">
    <location>
        <begin position="115"/>
        <end position="139"/>
    </location>
</feature>
<keyword evidence="7" id="KW-1185">Reference proteome</keyword>
<dbReference type="AlphaFoldDB" id="A0A8H7RF37"/>
<comment type="similarity">
    <text evidence="2 3">Belongs to the small heat shock protein (HSP20) family.</text>
</comment>
<evidence type="ECO:0000256" key="2">
    <source>
        <dbReference type="PROSITE-ProRule" id="PRU00285"/>
    </source>
</evidence>
<reference evidence="6" key="1">
    <citation type="submission" date="2020-12" db="EMBL/GenBank/DDBJ databases">
        <title>Metabolic potential, ecology and presence of endohyphal bacteria is reflected in genomic diversity of Mucoromycotina.</title>
        <authorList>
            <person name="Muszewska A."/>
            <person name="Okrasinska A."/>
            <person name="Steczkiewicz K."/>
            <person name="Drgas O."/>
            <person name="Orlowska M."/>
            <person name="Perlinska-Lenart U."/>
            <person name="Aleksandrzak-Piekarczyk T."/>
            <person name="Szatraj K."/>
            <person name="Zielenkiewicz U."/>
            <person name="Pilsyk S."/>
            <person name="Malc E."/>
            <person name="Mieczkowski P."/>
            <person name="Kruszewska J.S."/>
            <person name="Biernat P."/>
            <person name="Pawlowska J."/>
        </authorList>
    </citation>
    <scope>NUCLEOTIDE SEQUENCE</scope>
    <source>
        <strain evidence="6">CBS 226.32</strain>
    </source>
</reference>
<dbReference type="InterPro" id="IPR008978">
    <property type="entry name" value="HSP20-like_chaperone"/>
</dbReference>
<evidence type="ECO:0000313" key="6">
    <source>
        <dbReference type="EMBL" id="KAG2209335.1"/>
    </source>
</evidence>
<feature type="region of interest" description="Disordered" evidence="4">
    <location>
        <begin position="81"/>
        <end position="139"/>
    </location>
</feature>
<evidence type="ECO:0000313" key="7">
    <source>
        <dbReference type="Proteomes" id="UP000650833"/>
    </source>
</evidence>
<feature type="compositionally biased region" description="Low complexity" evidence="4">
    <location>
        <begin position="102"/>
        <end position="111"/>
    </location>
</feature>
<dbReference type="CDD" id="cd06464">
    <property type="entry name" value="ACD_sHsps-like"/>
    <property type="match status" value="1"/>
</dbReference>
<dbReference type="InterPro" id="IPR002068">
    <property type="entry name" value="A-crystallin/Hsp20_dom"/>
</dbReference>